<keyword evidence="3" id="KW-1185">Reference proteome</keyword>
<dbReference type="GO" id="GO:0005524">
    <property type="term" value="F:ATP binding"/>
    <property type="evidence" value="ECO:0007669"/>
    <property type="project" value="UniProtKB-KW"/>
</dbReference>
<dbReference type="Proteomes" id="UP000019335">
    <property type="component" value="Chromosome 16"/>
</dbReference>
<evidence type="ECO:0000256" key="1">
    <source>
        <dbReference type="SAM" id="MobiDB-lite"/>
    </source>
</evidence>
<gene>
    <name evidence="2" type="ORF">Naga_102509g1</name>
</gene>
<dbReference type="OrthoDB" id="422637at2759"/>
<accession>W7TJP2</accession>
<keyword evidence="2" id="KW-0547">Nucleotide-binding</keyword>
<dbReference type="AlphaFoldDB" id="W7TJP2"/>
<feature type="non-terminal residue" evidence="2">
    <location>
        <position position="123"/>
    </location>
</feature>
<proteinExistence type="predicted"/>
<reference evidence="2 3" key="1">
    <citation type="journal article" date="2014" name="Mol. Plant">
        <title>Chromosome Scale Genome Assembly and Transcriptome Profiling of Nannochloropsis gaditana in Nitrogen Depletion.</title>
        <authorList>
            <person name="Corteggiani Carpinelli E."/>
            <person name="Telatin A."/>
            <person name="Vitulo N."/>
            <person name="Forcato C."/>
            <person name="D'Angelo M."/>
            <person name="Schiavon R."/>
            <person name="Vezzi A."/>
            <person name="Giacometti G.M."/>
            <person name="Morosinotto T."/>
            <person name="Valle G."/>
        </authorList>
    </citation>
    <scope>NUCLEOTIDE SEQUENCE [LARGE SCALE GENOMIC DNA]</scope>
    <source>
        <strain evidence="2 3">B-31</strain>
    </source>
</reference>
<feature type="region of interest" description="Disordered" evidence="1">
    <location>
        <begin position="1"/>
        <end position="26"/>
    </location>
</feature>
<dbReference type="EMBL" id="AZIL01001492">
    <property type="protein sequence ID" value="EWM23758.1"/>
    <property type="molecule type" value="Genomic_DNA"/>
</dbReference>
<feature type="region of interest" description="Disordered" evidence="1">
    <location>
        <begin position="102"/>
        <end position="123"/>
    </location>
</feature>
<comment type="caution">
    <text evidence="2">The sequence shown here is derived from an EMBL/GenBank/DDBJ whole genome shotgun (WGS) entry which is preliminary data.</text>
</comment>
<organism evidence="2 3">
    <name type="scientific">Nannochloropsis gaditana</name>
    <dbReference type="NCBI Taxonomy" id="72520"/>
    <lineage>
        <taxon>Eukaryota</taxon>
        <taxon>Sar</taxon>
        <taxon>Stramenopiles</taxon>
        <taxon>Ochrophyta</taxon>
        <taxon>Eustigmatophyceae</taxon>
        <taxon>Eustigmatales</taxon>
        <taxon>Monodopsidaceae</taxon>
        <taxon>Nannochloropsis</taxon>
    </lineage>
</organism>
<protein>
    <submittedName>
        <fullName evidence="2">Atp-binding cassette sub-family d member 3 isoform a</fullName>
    </submittedName>
</protein>
<evidence type="ECO:0000313" key="3">
    <source>
        <dbReference type="Proteomes" id="UP000019335"/>
    </source>
</evidence>
<feature type="compositionally biased region" description="Basic and acidic residues" evidence="1">
    <location>
        <begin position="106"/>
        <end position="117"/>
    </location>
</feature>
<keyword evidence="2" id="KW-0067">ATP-binding</keyword>
<name>W7TJP2_9STRA</name>
<evidence type="ECO:0000313" key="2">
    <source>
        <dbReference type="EMBL" id="EWM23758.1"/>
    </source>
</evidence>
<feature type="compositionally biased region" description="Pro residues" evidence="1">
    <location>
        <begin position="11"/>
        <end position="20"/>
    </location>
</feature>
<sequence length="123" mass="13578">MQQQKQEALPVPSPALPPSPAASSYDSFHQSARMMFNFAQALSAIVLAGREATRLAGYTSRVTRLERLIDDLERDEARSTASEFLEKKDVIELQGVPIVAPVVGEEGGKKGGREEGGRRRRRR</sequence>